<dbReference type="STRING" id="1123265.GCA_000686625_04973"/>
<dbReference type="EMBL" id="LR590484">
    <property type="protein sequence ID" value="VTR32164.1"/>
    <property type="molecule type" value="Genomic_DNA"/>
</dbReference>
<dbReference type="AlphaFoldDB" id="A0A4U9UQN1"/>
<name>A0A4U9UQN1_9SPHI</name>
<evidence type="ECO:0000313" key="4">
    <source>
        <dbReference type="Proteomes" id="UP000308196"/>
    </source>
</evidence>
<sequence length="225" mass="25758">MENSRLKELRDKYFGGKSSLEEEDELKKSNDFFFRILDQEKKVEMDWSFEDFVEQTQDRNVVTVPWWKSVWVKYAAAAVIFMTIGMIFYMNQNQPPSTAPVFVHRDVRPNVGARAESVEEVTAKTPQDNKEIVVEQRTAVRTEQPPKKRYQGKRAEARGREHESSEGLSSSDGYQADYVVLNGKPVANEEEAVELTLKSLGLLANNLENGMDKAMNIKQMSITIN</sequence>
<feature type="region of interest" description="Disordered" evidence="1">
    <location>
        <begin position="138"/>
        <end position="171"/>
    </location>
</feature>
<organism evidence="3 4">
    <name type="scientific">Sphingobacterium thalpophilum</name>
    <dbReference type="NCBI Taxonomy" id="259"/>
    <lineage>
        <taxon>Bacteria</taxon>
        <taxon>Pseudomonadati</taxon>
        <taxon>Bacteroidota</taxon>
        <taxon>Sphingobacteriia</taxon>
        <taxon>Sphingobacteriales</taxon>
        <taxon>Sphingobacteriaceae</taxon>
        <taxon>Sphingobacterium</taxon>
    </lineage>
</organism>
<dbReference type="KEGG" id="stha:NCTC11429_00969"/>
<protein>
    <submittedName>
        <fullName evidence="3">Uncharacterized protein</fullName>
    </submittedName>
</protein>
<evidence type="ECO:0000313" key="3">
    <source>
        <dbReference type="EMBL" id="VTR32164.1"/>
    </source>
</evidence>
<evidence type="ECO:0000256" key="1">
    <source>
        <dbReference type="SAM" id="MobiDB-lite"/>
    </source>
</evidence>
<keyword evidence="2" id="KW-0812">Transmembrane</keyword>
<gene>
    <name evidence="3" type="ORF">NCTC11429_00969</name>
</gene>
<feature type="transmembrane region" description="Helical" evidence="2">
    <location>
        <begin position="71"/>
        <end position="90"/>
    </location>
</feature>
<dbReference type="Proteomes" id="UP000308196">
    <property type="component" value="Chromosome"/>
</dbReference>
<reference evidence="3 4" key="1">
    <citation type="submission" date="2019-05" db="EMBL/GenBank/DDBJ databases">
        <authorList>
            <consortium name="Pathogen Informatics"/>
        </authorList>
    </citation>
    <scope>NUCLEOTIDE SEQUENCE [LARGE SCALE GENOMIC DNA]</scope>
    <source>
        <strain evidence="3 4">NCTC11429</strain>
    </source>
</reference>
<accession>A0A4U9UQN1</accession>
<keyword evidence="2" id="KW-0472">Membrane</keyword>
<keyword evidence="2" id="KW-1133">Transmembrane helix</keyword>
<proteinExistence type="predicted"/>
<evidence type="ECO:0000256" key="2">
    <source>
        <dbReference type="SAM" id="Phobius"/>
    </source>
</evidence>
<feature type="compositionally biased region" description="Basic and acidic residues" evidence="1">
    <location>
        <begin position="153"/>
        <end position="165"/>
    </location>
</feature>